<dbReference type="InterPro" id="IPR050910">
    <property type="entry name" value="JMJD6_ArgDemeth/LysHydrox"/>
</dbReference>
<dbReference type="Pfam" id="PF02373">
    <property type="entry name" value="JmjC"/>
    <property type="match status" value="1"/>
</dbReference>
<reference evidence="5" key="1">
    <citation type="submission" date="2020-04" db="EMBL/GenBank/DDBJ databases">
        <authorList>
            <person name="Neveu A P."/>
        </authorList>
    </citation>
    <scope>NUCLEOTIDE SEQUENCE</scope>
    <source>
        <tissue evidence="5">Whole embryo</tissue>
    </source>
</reference>
<dbReference type="SUPFAM" id="SSF51197">
    <property type="entry name" value="Clavaminate synthase-like"/>
    <property type="match status" value="1"/>
</dbReference>
<evidence type="ECO:0000259" key="4">
    <source>
        <dbReference type="PROSITE" id="PS51184"/>
    </source>
</evidence>
<dbReference type="PANTHER" id="PTHR12480:SF6">
    <property type="entry name" value="2-OXOGLUTARATE AND IRON-DEPENDENT OXYGENASE JMJD4"/>
    <property type="match status" value="1"/>
</dbReference>
<dbReference type="SMART" id="SM00558">
    <property type="entry name" value="JmjC"/>
    <property type="match status" value="1"/>
</dbReference>
<dbReference type="PANTHER" id="PTHR12480">
    <property type="entry name" value="ARGININE DEMETHYLASE AND LYSYL-HYDROXYLASE JMJD"/>
    <property type="match status" value="1"/>
</dbReference>
<gene>
    <name evidence="5" type="primary">Jmjd4</name>
</gene>
<evidence type="ECO:0000256" key="3">
    <source>
        <dbReference type="ARBA" id="ARBA00082904"/>
    </source>
</evidence>
<dbReference type="AlphaFoldDB" id="A0A6F9DFH4"/>
<proteinExistence type="evidence at transcript level"/>
<comment type="catalytic activity">
    <reaction evidence="2">
        <text>L-lysyl-[protein] + 2-oxoglutarate + O2 = 4-hydroxy-L-lysyl-[protein] + succinate + CO2</text>
        <dbReference type="Rhea" id="RHEA:57156"/>
        <dbReference type="Rhea" id="RHEA-COMP:9752"/>
        <dbReference type="Rhea" id="RHEA-COMP:15084"/>
        <dbReference type="ChEBI" id="CHEBI:15379"/>
        <dbReference type="ChEBI" id="CHEBI:16526"/>
        <dbReference type="ChEBI" id="CHEBI:16810"/>
        <dbReference type="ChEBI" id="CHEBI:29969"/>
        <dbReference type="ChEBI" id="CHEBI:30031"/>
        <dbReference type="ChEBI" id="CHEBI:141495"/>
    </reaction>
</comment>
<dbReference type="EMBL" id="LR786099">
    <property type="protein sequence ID" value="CAB3257713.1"/>
    <property type="molecule type" value="mRNA"/>
</dbReference>
<accession>A0A6F9DFH4</accession>
<name>A0A6F9DFH4_9ASCI</name>
<feature type="domain" description="JmjC" evidence="4">
    <location>
        <begin position="82"/>
        <end position="235"/>
    </location>
</feature>
<dbReference type="PROSITE" id="PS51184">
    <property type="entry name" value="JMJC"/>
    <property type="match status" value="1"/>
</dbReference>
<sequence>MTCEWKSRTEWVDESKPKLDFLSKTFGAAQVPVANCRKSEYGSQPKQTWTVEQFITYWKNYCHAEKETCNTECHYLKDWHFTSDFPDYQAYFTPTFFSSDWLNEACDAKCFDCDEDFRFVYMGPKGSWTPFHADVYRSFSWSANICGRKKWIFCRCGFEEKHRDKFGNLPFDVTEISKEHPDDFIEIFQEAGEVIFVPSGWHHQVHNLENTISINHNWINGSNLKRVWCFLQNELAAVEKEIDDCKSGMTDEQWTNQCQMLMRANTGMNFADFLKLLETITHARLDQIRKKLDLKNIFQMDDIQNQTAIQPSVHDCLETLVKLQQALAGIEGDKKAFPKHVNHIVFDLCAILPVIVDWLEKDKISSAQLTSRVKQLTLNITFTLKSITNFLG</sequence>
<dbReference type="GO" id="GO:0045905">
    <property type="term" value="P:positive regulation of translational termination"/>
    <property type="evidence" value="ECO:0007669"/>
    <property type="project" value="TreeGrafter"/>
</dbReference>
<organism evidence="5">
    <name type="scientific">Phallusia mammillata</name>
    <dbReference type="NCBI Taxonomy" id="59560"/>
    <lineage>
        <taxon>Eukaryota</taxon>
        <taxon>Metazoa</taxon>
        <taxon>Chordata</taxon>
        <taxon>Tunicata</taxon>
        <taxon>Ascidiacea</taxon>
        <taxon>Phlebobranchia</taxon>
        <taxon>Ascidiidae</taxon>
        <taxon>Phallusia</taxon>
    </lineage>
</organism>
<dbReference type="GO" id="GO:0016706">
    <property type="term" value="F:2-oxoglutarate-dependent dioxygenase activity"/>
    <property type="evidence" value="ECO:0007669"/>
    <property type="project" value="TreeGrafter"/>
</dbReference>
<comment type="similarity">
    <text evidence="1">Belongs to the JMJD6 family.</text>
</comment>
<evidence type="ECO:0000313" key="5">
    <source>
        <dbReference type="EMBL" id="CAB3257713.1"/>
    </source>
</evidence>
<dbReference type="GO" id="GO:0005634">
    <property type="term" value="C:nucleus"/>
    <property type="evidence" value="ECO:0007669"/>
    <property type="project" value="TreeGrafter"/>
</dbReference>
<protein>
    <recommendedName>
        <fullName evidence="3">Jumonji domain-containing protein 4</fullName>
    </recommendedName>
</protein>
<evidence type="ECO:0000256" key="2">
    <source>
        <dbReference type="ARBA" id="ARBA00047762"/>
    </source>
</evidence>
<evidence type="ECO:0000256" key="1">
    <source>
        <dbReference type="ARBA" id="ARBA00038068"/>
    </source>
</evidence>
<dbReference type="InterPro" id="IPR003347">
    <property type="entry name" value="JmjC_dom"/>
</dbReference>
<dbReference type="Gene3D" id="2.60.120.650">
    <property type="entry name" value="Cupin"/>
    <property type="match status" value="1"/>
</dbReference>
<dbReference type="GO" id="GO:0043565">
    <property type="term" value="F:sequence-specific DNA binding"/>
    <property type="evidence" value="ECO:0007669"/>
    <property type="project" value="TreeGrafter"/>
</dbReference>
<dbReference type="GO" id="GO:0005737">
    <property type="term" value="C:cytoplasm"/>
    <property type="evidence" value="ECO:0007669"/>
    <property type="project" value="TreeGrafter"/>
</dbReference>